<proteinExistence type="predicted"/>
<gene>
    <name evidence="1" type="ORF">KB449_24185</name>
</gene>
<comment type="caution">
    <text evidence="1">The sequence shown here is derived from an EMBL/GenBank/DDBJ whole genome shotgun (WGS) entry which is preliminary data.</text>
</comment>
<dbReference type="InterPro" id="IPR046556">
    <property type="entry name" value="DUF6710"/>
</dbReference>
<dbReference type="Pfam" id="PF20457">
    <property type="entry name" value="DUF6710"/>
    <property type="match status" value="1"/>
</dbReference>
<dbReference type="Proteomes" id="UP001161691">
    <property type="component" value="Unassembled WGS sequence"/>
</dbReference>
<organism evidence="1 2">
    <name type="scientific">Cohnella hashimotonis</name>
    <dbReference type="NCBI Taxonomy" id="2826895"/>
    <lineage>
        <taxon>Bacteria</taxon>
        <taxon>Bacillati</taxon>
        <taxon>Bacillota</taxon>
        <taxon>Bacilli</taxon>
        <taxon>Bacillales</taxon>
        <taxon>Paenibacillaceae</taxon>
        <taxon>Cohnella</taxon>
    </lineage>
</organism>
<reference evidence="1" key="1">
    <citation type="submission" date="2023-04" db="EMBL/GenBank/DDBJ databases">
        <title>Comparative genomic analysis of Cohnella hashimotonis sp. nov., isolated from the International Space Station.</title>
        <authorList>
            <person name="Venkateswaran K."/>
            <person name="Simpson A."/>
        </authorList>
    </citation>
    <scope>NUCLEOTIDE SEQUENCE</scope>
    <source>
        <strain evidence="1">F6_2S_P_1</strain>
    </source>
</reference>
<dbReference type="RefSeq" id="WP_282910809.1">
    <property type="nucleotide sequence ID" value="NZ_JAGRPV010000001.1"/>
</dbReference>
<keyword evidence="2" id="KW-1185">Reference proteome</keyword>
<evidence type="ECO:0000313" key="2">
    <source>
        <dbReference type="Proteomes" id="UP001161691"/>
    </source>
</evidence>
<sequence>MLNWFLKNRSKKHTAVILSDLEIKKKQFDRMLSLANSILNKAEQRQVNEGYRHPILDFVKLLGMKLQTAYLTNLLYEDDHGETKKYPSITPWLPFFGLSEKVSLDGKTMYNMIYNKEENRTIEVNIIQDLVLPWPWNISRYVESISSIGESRPWGKWKEDTSNHRVDVLLPMGICFVEGGNHSITSGIIYGEGTLIAKNVYDFSEVYKYVYTDGLQYKRLEDDSVISEVMNIEFAAIFEVGRMMLAQGISR</sequence>
<dbReference type="EMBL" id="JAGRPV010000001">
    <property type="protein sequence ID" value="MDI4648071.1"/>
    <property type="molecule type" value="Genomic_DNA"/>
</dbReference>
<evidence type="ECO:0000313" key="1">
    <source>
        <dbReference type="EMBL" id="MDI4648071.1"/>
    </source>
</evidence>
<name>A0ABT6TMM5_9BACL</name>
<protein>
    <submittedName>
        <fullName evidence="1">Uncharacterized protein</fullName>
    </submittedName>
</protein>
<accession>A0ABT6TMM5</accession>